<dbReference type="Proteomes" id="UP001589753">
    <property type="component" value="Unassembled WGS sequence"/>
</dbReference>
<proteinExistence type="predicted"/>
<protein>
    <recommendedName>
        <fullName evidence="3">Lipoprotein</fullName>
    </recommendedName>
</protein>
<accession>A0ABV5LJA6</accession>
<name>A0ABV5LJA6_9ACTN</name>
<dbReference type="EMBL" id="JBHMDI010000166">
    <property type="protein sequence ID" value="MFB9352239.1"/>
    <property type="molecule type" value="Genomic_DNA"/>
</dbReference>
<keyword evidence="2" id="KW-1185">Reference proteome</keyword>
<comment type="caution">
    <text evidence="1">The sequence shown here is derived from an EMBL/GenBank/DDBJ whole genome shotgun (WGS) entry which is preliminary data.</text>
</comment>
<evidence type="ECO:0000313" key="1">
    <source>
        <dbReference type="EMBL" id="MFB9352239.1"/>
    </source>
</evidence>
<sequence length="350" mass="37338">MNPDAPLRVEGVNRGWRKELISISAMLFSRESVVGDVQGNSMNTQAKRLASLLLAPLLGVCLLAGCGDDRGADDDHANSRSPQKQERRAREVADAWQGSAAATAWSQGYHPMSDAVQTPESGWLTEADERAYETENFVLRGDLPTTATVPGKVEWASGDTLSRPLMGAKKAYRSFALGRSEGPRLTVTGARLGETTITTSRGTATVPAWLFTLEGYDAPLKRVAVTPSKLPKPPVEAARQGSAGGLRRVARLAGTAMDGQSLTVKATHGACDDGPVVKVLETDESVVLYASIAGARSGPCRTDMIEQSVKVELRKPLDDRVLLDAFTGRPVSYGEPNGLSPSWTQGLADH</sequence>
<evidence type="ECO:0008006" key="3">
    <source>
        <dbReference type="Google" id="ProtNLM"/>
    </source>
</evidence>
<reference evidence="1 2" key="1">
    <citation type="submission" date="2024-09" db="EMBL/GenBank/DDBJ databases">
        <authorList>
            <person name="Sun Q."/>
            <person name="Mori K."/>
        </authorList>
    </citation>
    <scope>NUCLEOTIDE SEQUENCE [LARGE SCALE GENOMIC DNA]</scope>
    <source>
        <strain evidence="1 2">JCM 9767</strain>
    </source>
</reference>
<gene>
    <name evidence="1" type="ORF">ACFFUA_33325</name>
</gene>
<dbReference type="RefSeq" id="WP_324604859.1">
    <property type="nucleotide sequence ID" value="NZ_JBHMDI010000166.1"/>
</dbReference>
<organism evidence="1 2">
    <name type="scientific">Streptomyces heliomycini</name>
    <dbReference type="NCBI Taxonomy" id="284032"/>
    <lineage>
        <taxon>Bacteria</taxon>
        <taxon>Bacillati</taxon>
        <taxon>Actinomycetota</taxon>
        <taxon>Actinomycetes</taxon>
        <taxon>Kitasatosporales</taxon>
        <taxon>Streptomycetaceae</taxon>
        <taxon>Streptomyces</taxon>
    </lineage>
</organism>
<evidence type="ECO:0000313" key="2">
    <source>
        <dbReference type="Proteomes" id="UP001589753"/>
    </source>
</evidence>